<keyword evidence="3" id="KW-0812">Transmembrane</keyword>
<dbReference type="RefSeq" id="XP_022252334.1">
    <property type="nucleotide sequence ID" value="XM_022396626.1"/>
</dbReference>
<dbReference type="SUPFAM" id="SSF103473">
    <property type="entry name" value="MFS general substrate transporter"/>
    <property type="match status" value="1"/>
</dbReference>
<dbReference type="Gene3D" id="2.160.20.80">
    <property type="entry name" value="E3 ubiquitin-protein ligase SopA"/>
    <property type="match status" value="1"/>
</dbReference>
<feature type="domain" description="SV2A/B/C luminal" evidence="6">
    <location>
        <begin position="25"/>
        <end position="112"/>
    </location>
</feature>
<evidence type="ECO:0000256" key="4">
    <source>
        <dbReference type="ARBA" id="ARBA00022989"/>
    </source>
</evidence>
<evidence type="ECO:0000256" key="5">
    <source>
        <dbReference type="ARBA" id="ARBA00023136"/>
    </source>
</evidence>
<name>A0ABM1T8X8_LIMPO</name>
<organism evidence="7 8">
    <name type="scientific">Limulus polyphemus</name>
    <name type="common">Atlantic horseshoe crab</name>
    <dbReference type="NCBI Taxonomy" id="6850"/>
    <lineage>
        <taxon>Eukaryota</taxon>
        <taxon>Metazoa</taxon>
        <taxon>Ecdysozoa</taxon>
        <taxon>Arthropoda</taxon>
        <taxon>Chelicerata</taxon>
        <taxon>Merostomata</taxon>
        <taxon>Xiphosura</taxon>
        <taxon>Limulidae</taxon>
        <taxon>Limulus</taxon>
    </lineage>
</organism>
<dbReference type="InterPro" id="IPR055415">
    <property type="entry name" value="LD_SV2"/>
</dbReference>
<dbReference type="Pfam" id="PF07690">
    <property type="entry name" value="MFS_1"/>
    <property type="match status" value="1"/>
</dbReference>
<keyword evidence="4" id="KW-1133">Transmembrane helix</keyword>
<proteinExistence type="predicted"/>
<dbReference type="InterPro" id="IPR011701">
    <property type="entry name" value="MFS"/>
</dbReference>
<dbReference type="Proteomes" id="UP000694941">
    <property type="component" value="Unplaced"/>
</dbReference>
<evidence type="ECO:0000313" key="7">
    <source>
        <dbReference type="Proteomes" id="UP000694941"/>
    </source>
</evidence>
<dbReference type="InterPro" id="IPR036259">
    <property type="entry name" value="MFS_trans_sf"/>
</dbReference>
<keyword evidence="2" id="KW-0813">Transport</keyword>
<comment type="subcellular location">
    <subcellularLocation>
        <location evidence="1">Membrane</location>
        <topology evidence="1">Multi-pass membrane protein</topology>
    </subcellularLocation>
</comment>
<evidence type="ECO:0000313" key="8">
    <source>
        <dbReference type="RefSeq" id="XP_022252334.1"/>
    </source>
</evidence>
<protein>
    <submittedName>
        <fullName evidence="8">Synaptic vesicle glycoprotein 2C-like</fullName>
    </submittedName>
</protein>
<keyword evidence="7" id="KW-1185">Reference proteome</keyword>
<sequence>MSLWFPEYIKKLHVEERQSKTVDVHNQTIEAVEFNATLENINFYGSHFQNVRFQSMVLSHCIFVNCVFVNSTFDKVRSSKTFFRHSEFFGTCFIGTDFHGYRFQDCNLHDSVYVNTKQGCTIDFDVNFNLRTIFLENLFAQLASVPGIVISSCLLDRLGRVKTLGTSLFLTSLSAFFIWFLESKASVIVFESVFCFISISGWNAIDIITTEIYPTHIRTTGYGFLSSVSRFAAILGNLTFGTFINTSKAGPMLTTAAVLLVGGITSLQLPETRDTFM</sequence>
<evidence type="ECO:0000256" key="3">
    <source>
        <dbReference type="ARBA" id="ARBA00022692"/>
    </source>
</evidence>
<dbReference type="SUPFAM" id="SSF141571">
    <property type="entry name" value="Pentapeptide repeat-like"/>
    <property type="match status" value="1"/>
</dbReference>
<keyword evidence="5" id="KW-0472">Membrane</keyword>
<evidence type="ECO:0000259" key="6">
    <source>
        <dbReference type="Pfam" id="PF23894"/>
    </source>
</evidence>
<dbReference type="Pfam" id="PF23894">
    <property type="entry name" value="LD_SV2"/>
    <property type="match status" value="1"/>
</dbReference>
<evidence type="ECO:0000256" key="1">
    <source>
        <dbReference type="ARBA" id="ARBA00004141"/>
    </source>
</evidence>
<accession>A0ABM1T8X8</accession>
<dbReference type="PANTHER" id="PTHR23511:SF42">
    <property type="entry name" value="SYNAPTIC VESICLE GLYCOPROTEIN 2C-LIKE"/>
    <property type="match status" value="1"/>
</dbReference>
<dbReference type="GeneID" id="111087988"/>
<dbReference type="Gene3D" id="1.20.1250.20">
    <property type="entry name" value="MFS general substrate transporter like domains"/>
    <property type="match status" value="1"/>
</dbReference>
<reference evidence="8" key="1">
    <citation type="submission" date="2025-08" db="UniProtKB">
        <authorList>
            <consortium name="RefSeq"/>
        </authorList>
    </citation>
    <scope>IDENTIFICATION</scope>
    <source>
        <tissue evidence="8">Muscle</tissue>
    </source>
</reference>
<dbReference type="PANTHER" id="PTHR23511">
    <property type="entry name" value="SYNAPTIC VESICLE GLYCOPROTEIN 2"/>
    <property type="match status" value="1"/>
</dbReference>
<gene>
    <name evidence="8" type="primary">LOC111087988</name>
</gene>
<evidence type="ECO:0000256" key="2">
    <source>
        <dbReference type="ARBA" id="ARBA00022448"/>
    </source>
</evidence>